<proteinExistence type="predicted"/>
<feature type="DNA-binding region" description="H-T-H motif" evidence="2">
    <location>
        <begin position="29"/>
        <end position="48"/>
    </location>
</feature>
<dbReference type="InterPro" id="IPR001647">
    <property type="entry name" value="HTH_TetR"/>
</dbReference>
<reference evidence="4 5" key="1">
    <citation type="submission" date="2020-08" db="EMBL/GenBank/DDBJ databases">
        <authorList>
            <person name="Liu C."/>
            <person name="Sun Q."/>
        </authorList>
    </citation>
    <scope>NUCLEOTIDE SEQUENCE [LARGE SCALE GENOMIC DNA]</scope>
    <source>
        <strain evidence="4 5">NSJ-8</strain>
    </source>
</reference>
<dbReference type="GO" id="GO:0003700">
    <property type="term" value="F:DNA-binding transcription factor activity"/>
    <property type="evidence" value="ECO:0007669"/>
    <property type="project" value="TreeGrafter"/>
</dbReference>
<protein>
    <submittedName>
        <fullName evidence="4">TetR/AcrR family transcriptional regulator</fullName>
    </submittedName>
</protein>
<dbReference type="GO" id="GO:0000976">
    <property type="term" value="F:transcription cis-regulatory region binding"/>
    <property type="evidence" value="ECO:0007669"/>
    <property type="project" value="TreeGrafter"/>
</dbReference>
<feature type="domain" description="HTH tetR-type" evidence="3">
    <location>
        <begin position="6"/>
        <end position="66"/>
    </location>
</feature>
<dbReference type="RefSeq" id="WP_249325736.1">
    <property type="nucleotide sequence ID" value="NZ_CP060633.1"/>
</dbReference>
<dbReference type="AlphaFoldDB" id="A0A7G9FTE5"/>
<sequence length="205" mass="23753">MTKPIEGVSERILVCAREEFLEKGYSEASLRTIAAKADTTTGSIYSRFGDKEGLFCAIVQPAAEGLTQIFLKTQEAFHAREAEEQPKVMEDYVVGGMDEMLDYVYDRFDDFRLLLDASYGTKYQDFVEHLVDIETEYTYKYMEATKFLQEGSMITEEFLHIMAKAMFDSMFEVVRHRMDRDTARKYLHMLEKYHYGGWGAIIKLG</sequence>
<dbReference type="KEGG" id="ssun:H9Q77_12125"/>
<evidence type="ECO:0000313" key="4">
    <source>
        <dbReference type="EMBL" id="QNM01827.1"/>
    </source>
</evidence>
<dbReference type="PANTHER" id="PTHR30055">
    <property type="entry name" value="HTH-TYPE TRANSCRIPTIONAL REGULATOR RUTR"/>
    <property type="match status" value="1"/>
</dbReference>
<evidence type="ECO:0000256" key="2">
    <source>
        <dbReference type="PROSITE-ProRule" id="PRU00335"/>
    </source>
</evidence>
<dbReference type="SUPFAM" id="SSF46689">
    <property type="entry name" value="Homeodomain-like"/>
    <property type="match status" value="1"/>
</dbReference>
<organism evidence="4 5">
    <name type="scientific">Simiaoa sunii</name>
    <dbReference type="NCBI Taxonomy" id="2763672"/>
    <lineage>
        <taxon>Bacteria</taxon>
        <taxon>Bacillati</taxon>
        <taxon>Bacillota</taxon>
        <taxon>Clostridia</taxon>
        <taxon>Lachnospirales</taxon>
        <taxon>Lachnospiraceae</taxon>
        <taxon>Simiaoa</taxon>
    </lineage>
</organism>
<dbReference type="PRINTS" id="PR00455">
    <property type="entry name" value="HTHTETR"/>
</dbReference>
<dbReference type="InterPro" id="IPR050109">
    <property type="entry name" value="HTH-type_TetR-like_transc_reg"/>
</dbReference>
<dbReference type="PANTHER" id="PTHR30055:SF226">
    <property type="entry name" value="HTH-TYPE TRANSCRIPTIONAL REGULATOR PKSA"/>
    <property type="match status" value="1"/>
</dbReference>
<name>A0A7G9FTE5_9FIRM</name>
<dbReference type="EMBL" id="CP060633">
    <property type="protein sequence ID" value="QNM01827.1"/>
    <property type="molecule type" value="Genomic_DNA"/>
</dbReference>
<dbReference type="Gene3D" id="1.10.357.10">
    <property type="entry name" value="Tetracycline Repressor, domain 2"/>
    <property type="match status" value="1"/>
</dbReference>
<dbReference type="Proteomes" id="UP000515981">
    <property type="component" value="Chromosome"/>
</dbReference>
<evidence type="ECO:0000259" key="3">
    <source>
        <dbReference type="PROSITE" id="PS50977"/>
    </source>
</evidence>
<keyword evidence="5" id="KW-1185">Reference proteome</keyword>
<dbReference type="InterPro" id="IPR009057">
    <property type="entry name" value="Homeodomain-like_sf"/>
</dbReference>
<dbReference type="PROSITE" id="PS50977">
    <property type="entry name" value="HTH_TETR_2"/>
    <property type="match status" value="1"/>
</dbReference>
<gene>
    <name evidence="4" type="ORF">H9Q77_12125</name>
</gene>
<dbReference type="Pfam" id="PF00440">
    <property type="entry name" value="TetR_N"/>
    <property type="match status" value="1"/>
</dbReference>
<accession>A0A7G9FTE5</accession>
<keyword evidence="1 2" id="KW-0238">DNA-binding</keyword>
<evidence type="ECO:0000256" key="1">
    <source>
        <dbReference type="ARBA" id="ARBA00023125"/>
    </source>
</evidence>
<evidence type="ECO:0000313" key="5">
    <source>
        <dbReference type="Proteomes" id="UP000515981"/>
    </source>
</evidence>